<dbReference type="EMBL" id="CP009245">
    <property type="protein sequence ID" value="APT84709.1"/>
    <property type="molecule type" value="Genomic_DNA"/>
</dbReference>
<evidence type="ECO:0000313" key="1">
    <source>
        <dbReference type="EMBL" id="APT84709.1"/>
    </source>
</evidence>
<proteinExistence type="predicted"/>
<organism evidence="1 2">
    <name type="scientific">Corynebacterium aquilae DSM 44791</name>
    <dbReference type="NCBI Taxonomy" id="1431546"/>
    <lineage>
        <taxon>Bacteria</taxon>
        <taxon>Bacillati</taxon>
        <taxon>Actinomycetota</taxon>
        <taxon>Actinomycetes</taxon>
        <taxon>Mycobacteriales</taxon>
        <taxon>Corynebacteriaceae</taxon>
        <taxon>Corynebacterium</taxon>
    </lineage>
</organism>
<dbReference type="KEGG" id="caqu:CAQU_06085"/>
<name>A0A1L7CFU0_9CORY</name>
<sequence length="162" mass="18455">MPIWQVQQHGIPRGAFNQCADSCFITCPQDEIAFPVAWYSTVINFGRPISNHHHVIDEPFAWLALPSCDTMGSALAQCLCNFFAKTASGLEVEHLIDRFMAHMHSVIVWILQTQFTSDLFRRIALGQTLVNRFCKLRIGINFALFRTQSLRHTFSVSIMRAI</sequence>
<evidence type="ECO:0000313" key="2">
    <source>
        <dbReference type="Proteomes" id="UP000185478"/>
    </source>
</evidence>
<accession>A0A1L7CFU0</accession>
<protein>
    <submittedName>
        <fullName evidence="1">Uncharacterized protein</fullName>
    </submittedName>
</protein>
<dbReference type="Proteomes" id="UP000185478">
    <property type="component" value="Chromosome"/>
</dbReference>
<keyword evidence="2" id="KW-1185">Reference proteome</keyword>
<gene>
    <name evidence="1" type="ORF">CAQU_06085</name>
</gene>
<dbReference type="AlphaFoldDB" id="A0A1L7CFU0"/>
<reference evidence="1 2" key="1">
    <citation type="submission" date="2014-08" db="EMBL/GenBank/DDBJ databases">
        <title>Complete genome sequence of Corynebacterium aquilae S-613T(T) (=DSM 44791(T)), isolated from the choana of a healthy golden eagle.</title>
        <authorList>
            <person name="Ruckert C."/>
            <person name="Albersmeier A."/>
            <person name="Winkler A."/>
            <person name="Kalinowski J."/>
        </authorList>
    </citation>
    <scope>NUCLEOTIDE SEQUENCE [LARGE SCALE GENOMIC DNA]</scope>
    <source>
        <strain evidence="1 2">S-613</strain>
    </source>
</reference>